<keyword evidence="2" id="KW-0732">Signal</keyword>
<gene>
    <name evidence="4" type="ORF">WMO66_01755</name>
</gene>
<dbReference type="PROSITE" id="PS51257">
    <property type="entry name" value="PROKAR_LIPOPROTEIN"/>
    <property type="match status" value="1"/>
</dbReference>
<dbReference type="SUPFAM" id="SSF54001">
    <property type="entry name" value="Cysteine proteinases"/>
    <property type="match status" value="1"/>
</dbReference>
<accession>A0ABV1G3N0</accession>
<evidence type="ECO:0000259" key="3">
    <source>
        <dbReference type="Pfam" id="PF01841"/>
    </source>
</evidence>
<dbReference type="EMBL" id="JBBMFF010000099">
    <property type="protein sequence ID" value="MEQ2509985.1"/>
    <property type="molecule type" value="Genomic_DNA"/>
</dbReference>
<evidence type="ECO:0000256" key="1">
    <source>
        <dbReference type="SAM" id="MobiDB-lite"/>
    </source>
</evidence>
<name>A0ABV1G3N0_9FIRM</name>
<feature type="domain" description="Transglutaminase-like" evidence="3">
    <location>
        <begin position="237"/>
        <end position="329"/>
    </location>
</feature>
<reference evidence="4 5" key="1">
    <citation type="submission" date="2024-03" db="EMBL/GenBank/DDBJ databases">
        <title>Human intestinal bacterial collection.</title>
        <authorList>
            <person name="Pauvert C."/>
            <person name="Hitch T.C.A."/>
            <person name="Clavel T."/>
        </authorList>
    </citation>
    <scope>NUCLEOTIDE SEQUENCE [LARGE SCALE GENOMIC DNA]</scope>
    <source>
        <strain evidence="4 5">CLA-AA-H192</strain>
    </source>
</reference>
<comment type="caution">
    <text evidence="4">The sequence shown here is derived from an EMBL/GenBank/DDBJ whole genome shotgun (WGS) entry which is preliminary data.</text>
</comment>
<organism evidence="4 5">
    <name type="scientific">Faecousia intestinalis</name>
    <dbReference type="NCBI Taxonomy" id="3133167"/>
    <lineage>
        <taxon>Bacteria</taxon>
        <taxon>Bacillati</taxon>
        <taxon>Bacillota</taxon>
        <taxon>Clostridia</taxon>
        <taxon>Eubacteriales</taxon>
        <taxon>Oscillospiraceae</taxon>
        <taxon>Faecousia</taxon>
    </lineage>
</organism>
<feature type="signal peptide" evidence="2">
    <location>
        <begin position="1"/>
        <end position="21"/>
    </location>
</feature>
<dbReference type="InterPro" id="IPR038765">
    <property type="entry name" value="Papain-like_cys_pep_sf"/>
</dbReference>
<dbReference type="RefSeq" id="WP_349134692.1">
    <property type="nucleotide sequence ID" value="NZ_JBBMFF010000099.1"/>
</dbReference>
<dbReference type="InterPro" id="IPR002931">
    <property type="entry name" value="Transglutaminase-like"/>
</dbReference>
<proteinExistence type="predicted"/>
<dbReference type="Proteomes" id="UP001491552">
    <property type="component" value="Unassembled WGS sequence"/>
</dbReference>
<feature type="region of interest" description="Disordered" evidence="1">
    <location>
        <begin position="356"/>
        <end position="375"/>
    </location>
</feature>
<evidence type="ECO:0000313" key="4">
    <source>
        <dbReference type="EMBL" id="MEQ2509985.1"/>
    </source>
</evidence>
<evidence type="ECO:0000313" key="5">
    <source>
        <dbReference type="Proteomes" id="UP001491552"/>
    </source>
</evidence>
<protein>
    <submittedName>
        <fullName evidence="4">Transglutaminase-like domain-containing protein</fullName>
    </submittedName>
</protein>
<evidence type="ECO:0000256" key="2">
    <source>
        <dbReference type="SAM" id="SignalP"/>
    </source>
</evidence>
<keyword evidence="5" id="KW-1185">Reference proteome</keyword>
<dbReference type="Pfam" id="PF01841">
    <property type="entry name" value="Transglut_core"/>
    <property type="match status" value="1"/>
</dbReference>
<dbReference type="Gene3D" id="3.10.620.30">
    <property type="match status" value="1"/>
</dbReference>
<sequence>MRNFIACLLLLGLLAGLSACGADDSYLSVRTHVEPSIPATETPQQEEPPTAGNRSELRGAMLSFVRNWTEQGEIRISGYSGDLTADLTETVRYITQEDPIGAYAVDYADAELRGDAQTGTVEVSIVFRRSAAEIDAIVTVSGVNGAHAKIRQALANFDAALTLRIRSYEDADFSGYIRTYCLEHPDSAMALPEVSAAVYPETGETRILELHFTYSQPRDTLRSMQAAVNTILDSAAAYVESGTTPRRCAELLARFLLTRFTYTTAEETPDMPAYDLLSSGRAHSLSFASVFYAECTRAGLACRLVSGTRGGETHWWNLLQLEETWYAVDLMRSVEQGGDSLDLLDPAALRDEGYDWDAEAYPSNPVPEPEEPTEP</sequence>
<feature type="chain" id="PRO_5047300705" evidence="2">
    <location>
        <begin position="22"/>
        <end position="375"/>
    </location>
</feature>